<feature type="region of interest" description="Disordered" evidence="1">
    <location>
        <begin position="11"/>
        <end position="64"/>
    </location>
</feature>
<accession>A0ABV6JW40</accession>
<name>A0ABV6JW40_9PROT</name>
<comment type="caution">
    <text evidence="2">The sequence shown here is derived from an EMBL/GenBank/DDBJ whole genome shotgun (WGS) entry which is preliminary data.</text>
</comment>
<gene>
    <name evidence="2" type="ORF">ACFFGY_15060</name>
</gene>
<evidence type="ECO:0000313" key="2">
    <source>
        <dbReference type="EMBL" id="MFC0409570.1"/>
    </source>
</evidence>
<dbReference type="Pfam" id="PF13770">
    <property type="entry name" value="DUF4169"/>
    <property type="match status" value="1"/>
</dbReference>
<keyword evidence="3" id="KW-1185">Reference proteome</keyword>
<organism evidence="2 3">
    <name type="scientific">Roseomonas elaeocarpi</name>
    <dbReference type="NCBI Taxonomy" id="907779"/>
    <lineage>
        <taxon>Bacteria</taxon>
        <taxon>Pseudomonadati</taxon>
        <taxon>Pseudomonadota</taxon>
        <taxon>Alphaproteobacteria</taxon>
        <taxon>Acetobacterales</taxon>
        <taxon>Roseomonadaceae</taxon>
        <taxon>Roseomonas</taxon>
    </lineage>
</organism>
<sequence>MVEVINLARVRKAKKAAEHDRQAAANRASFGRTGAQKKADRAVEQQRQALLDGARLEPGEPPKR</sequence>
<dbReference type="RefSeq" id="WP_377045321.1">
    <property type="nucleotide sequence ID" value="NZ_JBHLUN010000010.1"/>
</dbReference>
<evidence type="ECO:0000256" key="1">
    <source>
        <dbReference type="SAM" id="MobiDB-lite"/>
    </source>
</evidence>
<protein>
    <submittedName>
        <fullName evidence="2">DUF4169 family protein</fullName>
    </submittedName>
</protein>
<dbReference type="EMBL" id="JBHLUN010000010">
    <property type="protein sequence ID" value="MFC0409570.1"/>
    <property type="molecule type" value="Genomic_DNA"/>
</dbReference>
<feature type="compositionally biased region" description="Basic and acidic residues" evidence="1">
    <location>
        <begin position="54"/>
        <end position="64"/>
    </location>
</feature>
<evidence type="ECO:0000313" key="3">
    <source>
        <dbReference type="Proteomes" id="UP001589865"/>
    </source>
</evidence>
<proteinExistence type="predicted"/>
<reference evidence="2 3" key="1">
    <citation type="submission" date="2024-09" db="EMBL/GenBank/DDBJ databases">
        <authorList>
            <person name="Sun Q."/>
            <person name="Mori K."/>
        </authorList>
    </citation>
    <scope>NUCLEOTIDE SEQUENCE [LARGE SCALE GENOMIC DNA]</scope>
    <source>
        <strain evidence="2 3">TBRC 5777</strain>
    </source>
</reference>
<dbReference type="InterPro" id="IPR025227">
    <property type="entry name" value="DUF4169"/>
</dbReference>
<dbReference type="Proteomes" id="UP001589865">
    <property type="component" value="Unassembled WGS sequence"/>
</dbReference>